<feature type="transmembrane region" description="Helical" evidence="1">
    <location>
        <begin position="176"/>
        <end position="191"/>
    </location>
</feature>
<evidence type="ECO:0000313" key="4">
    <source>
        <dbReference type="EMBL" id="CAI5453792.1"/>
    </source>
</evidence>
<dbReference type="InterPro" id="IPR043968">
    <property type="entry name" value="SGNH"/>
</dbReference>
<name>A0A9P1NAF8_9PELO</name>
<sequence length="661" mass="76057">MSKFASLQGLRAISITLVLIFHLFPKVFVNGFVGVDMFFVLSGYLMTKILTSTTPSDFCTTKNFTAKFIACQIFYTKRVKRILPLYFLTIFATILCVFFLVFKNNRTEFIEDVKWAVLMIYNYKIIFEHVSYWDTISTIRYLTHLWSICVELQYYLLAPLIFWISTRINKKPTIKIPAYILAVTISYLFQTLTPFELSYSCLASRIWQFLIGHVAFEVPRRTSLKRGSGSVDEHSVNFIFPIIFIGILTIIFILPRGIVRGEEQIVRSAMSILAGIFCHFCGDLEKSIFTARPLVILGDLSYVVYLVHWPVINLVRYVQLKDQGDLNFGEALIAIAITFTISFIIHRFVEPKFIESDFIISMTTIVIFASCSIYATSYLQTTENFFLSMQSRNLQESIKWNSEMSRLMRPIDDLPCVDVWNPKAPKVAEEPCWIKSNGTGKILVIGNSLAIRAFPAIFEFLDENFAELRLFARTSSAPLTNSNSMYTNASIQVAKFMKPDLLWIVQGVNEIAYPHPLWQDRLEDSTLDKESQRILDELKVHAKLVVIDLPYFVSSEPVASNLARKLLYGKEIVKSSIVGKDVIFAQLHKQTRRLLNLNCSNCYFNQIQESLMQDGSKDFLKYDKETMGALNYDGGHLSKIAFRKYLRDVYMGQIQRFRSIF</sequence>
<dbReference type="EMBL" id="CANHGI010000005">
    <property type="protein sequence ID" value="CAI5453792.1"/>
    <property type="molecule type" value="Genomic_DNA"/>
</dbReference>
<evidence type="ECO:0000313" key="5">
    <source>
        <dbReference type="Proteomes" id="UP001152747"/>
    </source>
</evidence>
<accession>A0A9P1NAF8</accession>
<dbReference type="PANTHER" id="PTHR23028:SF53">
    <property type="entry name" value="ACYL_TRANSF_3 DOMAIN-CONTAINING PROTEIN"/>
    <property type="match status" value="1"/>
</dbReference>
<dbReference type="GO" id="GO:0000271">
    <property type="term" value="P:polysaccharide biosynthetic process"/>
    <property type="evidence" value="ECO:0007669"/>
    <property type="project" value="TreeGrafter"/>
</dbReference>
<reference evidence="4" key="1">
    <citation type="submission" date="2022-11" db="EMBL/GenBank/DDBJ databases">
        <authorList>
            <person name="Kikuchi T."/>
        </authorList>
    </citation>
    <scope>NUCLEOTIDE SEQUENCE</scope>
    <source>
        <strain evidence="4">PS1010</strain>
    </source>
</reference>
<gene>
    <name evidence="4" type="ORF">CAMP_LOCUS16429</name>
</gene>
<evidence type="ECO:0000259" key="2">
    <source>
        <dbReference type="Pfam" id="PF01757"/>
    </source>
</evidence>
<feature type="transmembrane region" description="Helical" evidence="1">
    <location>
        <begin position="294"/>
        <end position="311"/>
    </location>
</feature>
<feature type="transmembrane region" description="Helical" evidence="1">
    <location>
        <begin position="145"/>
        <end position="164"/>
    </location>
</feature>
<feature type="transmembrane region" description="Helical" evidence="1">
    <location>
        <begin position="12"/>
        <end position="33"/>
    </location>
</feature>
<dbReference type="PANTHER" id="PTHR23028">
    <property type="entry name" value="ACETYLTRANSFERASE"/>
    <property type="match status" value="1"/>
</dbReference>
<keyword evidence="1" id="KW-0472">Membrane</keyword>
<evidence type="ECO:0000259" key="3">
    <source>
        <dbReference type="Pfam" id="PF19040"/>
    </source>
</evidence>
<feature type="transmembrane region" description="Helical" evidence="1">
    <location>
        <begin position="113"/>
        <end position="133"/>
    </location>
</feature>
<feature type="domain" description="Acyltransferase 3" evidence="2">
    <location>
        <begin position="5"/>
        <end position="346"/>
    </location>
</feature>
<keyword evidence="5" id="KW-1185">Reference proteome</keyword>
<feature type="transmembrane region" description="Helical" evidence="1">
    <location>
        <begin position="331"/>
        <end position="349"/>
    </location>
</feature>
<keyword evidence="1" id="KW-0812">Transmembrane</keyword>
<organism evidence="4 5">
    <name type="scientific">Caenorhabditis angaria</name>
    <dbReference type="NCBI Taxonomy" id="860376"/>
    <lineage>
        <taxon>Eukaryota</taxon>
        <taxon>Metazoa</taxon>
        <taxon>Ecdysozoa</taxon>
        <taxon>Nematoda</taxon>
        <taxon>Chromadorea</taxon>
        <taxon>Rhabditida</taxon>
        <taxon>Rhabditina</taxon>
        <taxon>Rhabditomorpha</taxon>
        <taxon>Rhabditoidea</taxon>
        <taxon>Rhabditidae</taxon>
        <taxon>Peloderinae</taxon>
        <taxon>Caenorhabditis</taxon>
    </lineage>
</organism>
<dbReference type="Proteomes" id="UP001152747">
    <property type="component" value="Unassembled WGS sequence"/>
</dbReference>
<dbReference type="Pfam" id="PF19040">
    <property type="entry name" value="SGNH"/>
    <property type="match status" value="1"/>
</dbReference>
<dbReference type="GO" id="GO:0016747">
    <property type="term" value="F:acyltransferase activity, transferring groups other than amino-acyl groups"/>
    <property type="evidence" value="ECO:0007669"/>
    <property type="project" value="InterPro"/>
</dbReference>
<protein>
    <recommendedName>
        <fullName evidence="6">Acyl_transf_3 domain-containing protein</fullName>
    </recommendedName>
</protein>
<evidence type="ECO:0000256" key="1">
    <source>
        <dbReference type="SAM" id="Phobius"/>
    </source>
</evidence>
<keyword evidence="1" id="KW-1133">Transmembrane helix</keyword>
<dbReference type="Pfam" id="PF01757">
    <property type="entry name" value="Acyl_transf_3"/>
    <property type="match status" value="1"/>
</dbReference>
<feature type="transmembrane region" description="Helical" evidence="1">
    <location>
        <begin position="236"/>
        <end position="259"/>
    </location>
</feature>
<feature type="transmembrane region" description="Helical" evidence="1">
    <location>
        <begin position="82"/>
        <end position="101"/>
    </location>
</feature>
<dbReference type="OrthoDB" id="92766at2759"/>
<feature type="domain" description="SGNH" evidence="3">
    <location>
        <begin position="428"/>
        <end position="641"/>
    </location>
</feature>
<comment type="caution">
    <text evidence="4">The sequence shown here is derived from an EMBL/GenBank/DDBJ whole genome shotgun (WGS) entry which is preliminary data.</text>
</comment>
<evidence type="ECO:0008006" key="6">
    <source>
        <dbReference type="Google" id="ProtNLM"/>
    </source>
</evidence>
<proteinExistence type="predicted"/>
<dbReference type="AlphaFoldDB" id="A0A9P1NAF8"/>
<dbReference type="GO" id="GO:0016020">
    <property type="term" value="C:membrane"/>
    <property type="evidence" value="ECO:0007669"/>
    <property type="project" value="TreeGrafter"/>
</dbReference>
<feature type="transmembrane region" description="Helical" evidence="1">
    <location>
        <begin position="358"/>
        <end position="379"/>
    </location>
</feature>
<dbReference type="InterPro" id="IPR050879">
    <property type="entry name" value="Acyltransferase_3"/>
</dbReference>
<dbReference type="InterPro" id="IPR002656">
    <property type="entry name" value="Acyl_transf_3_dom"/>
</dbReference>